<feature type="region of interest" description="Disordered" evidence="3">
    <location>
        <begin position="206"/>
        <end position="298"/>
    </location>
</feature>
<name>A0A813XD58_9BILA</name>
<feature type="compositionally biased region" description="Basic residues" evidence="3">
    <location>
        <begin position="524"/>
        <end position="543"/>
    </location>
</feature>
<dbReference type="Gene3D" id="2.60.40.1970">
    <property type="entry name" value="YEATS domain"/>
    <property type="match status" value="1"/>
</dbReference>
<dbReference type="Proteomes" id="UP000663879">
    <property type="component" value="Unassembled WGS sequence"/>
</dbReference>
<dbReference type="Pfam" id="PF03366">
    <property type="entry name" value="YEATS"/>
    <property type="match status" value="1"/>
</dbReference>
<dbReference type="InterPro" id="IPR055129">
    <property type="entry name" value="YEATS_dom"/>
</dbReference>
<feature type="compositionally biased region" description="Polar residues" evidence="3">
    <location>
        <begin position="331"/>
        <end position="340"/>
    </location>
</feature>
<proteinExistence type="predicted"/>
<comment type="caution">
    <text evidence="5">The sequence shown here is derived from an EMBL/GenBank/DDBJ whole genome shotgun (WGS) entry which is preliminary data.</text>
</comment>
<dbReference type="AlphaFoldDB" id="A0A813XD58"/>
<feature type="compositionally biased region" description="Polar residues" evidence="3">
    <location>
        <begin position="347"/>
        <end position="357"/>
    </location>
</feature>
<evidence type="ECO:0000256" key="1">
    <source>
        <dbReference type="ARBA" id="ARBA00023242"/>
    </source>
</evidence>
<reference evidence="5" key="1">
    <citation type="submission" date="2021-02" db="EMBL/GenBank/DDBJ databases">
        <authorList>
            <person name="Nowell W R."/>
        </authorList>
    </citation>
    <scope>NUCLEOTIDE SEQUENCE</scope>
    <source>
        <strain evidence="5">Ploen Becks lab</strain>
    </source>
</reference>
<dbReference type="GO" id="GO:0045893">
    <property type="term" value="P:positive regulation of DNA-templated transcription"/>
    <property type="evidence" value="ECO:0007669"/>
    <property type="project" value="TreeGrafter"/>
</dbReference>
<feature type="region of interest" description="Disordered" evidence="3">
    <location>
        <begin position="374"/>
        <end position="411"/>
    </location>
</feature>
<dbReference type="PANTHER" id="PTHR47827:SF3">
    <property type="entry name" value="AF-9 ANC1 HOMOLOGY DOMAIN-CONTAINING PROTEIN"/>
    <property type="match status" value="1"/>
</dbReference>
<feature type="compositionally biased region" description="Polar residues" evidence="3">
    <location>
        <begin position="221"/>
        <end position="257"/>
    </location>
</feature>
<comment type="subcellular location">
    <subcellularLocation>
        <location evidence="2">Nucleus</location>
    </subcellularLocation>
</comment>
<feature type="region of interest" description="Disordered" evidence="3">
    <location>
        <begin position="423"/>
        <end position="459"/>
    </location>
</feature>
<feature type="compositionally biased region" description="Low complexity" evidence="3">
    <location>
        <begin position="258"/>
        <end position="281"/>
    </location>
</feature>
<dbReference type="PANTHER" id="PTHR47827">
    <property type="entry name" value="AHD DOMAIN-CONTAINING PROTEIN"/>
    <property type="match status" value="1"/>
</dbReference>
<sequence>MGEAFQVVIEVGHKASTLKEPIGNFIYKWNLFLRSGDERQQIDKVVQKVVFNLHETFKNPVRECTQPPYCVKENGYGEFEFPIDIYFNGTSEKYTILYLIDLPPADSFVPLNRFRKEVITFVDPNPEFRNILIESGASIKKLPPNTNNTSSSNLKKKHNSSTILNSSLNTSTNLNTSLSSPNSSQNSSKLSINGSSFLASHSVFPSEKKKNMSKKSLIRNDLSNQNPKLASLQNTPSETNSKPISNSTNITPPKKQQLNNTLPSSLLTTTTTSINTSTPNNDQQNENKAQFTKQNSSKSLVKIKSNKFLNTLSTNNNNNNDELDKLKNEPQDLSNNLTTLSKKRPFVQSNESIQTDSNKLDENKKISEFKKIKSSNKLTTTSPPLRETKPKDVENENEDDSIKNKKNKKFKNDLENHHLLSPLQSTLMTPPPSLNTNGTNSCTSSVSSSCNYNTSPSSLTSLCLNKEQTKLKTKTENSINENLNTKSDDFDRDDLKKNSRRRRNSSSSGEDDDEYRKERDRDRDKHRRSSNNHHNHRRNYKRRNSNDYENDSDADYYNYKNSHYKHLSRDRDSSKSKPTRNGTDRSNINGKKLDDDDTSSTVSTLSNSSSSNDKNYKKYSDNNNNKNNSYSNKQPTNHNRDSNKTTTNKNDANYRERMLNLYDKILHVCSNKQIDLLAKICGLVRPFSFTENQLFNFDLFTLDLNVVEKLESLVFESSNGSNYLNQNGNSSSLDTSNKKTYLKSKDLAKT</sequence>
<feature type="region of interest" description="Disordered" evidence="3">
    <location>
        <begin position="474"/>
        <end position="652"/>
    </location>
</feature>
<dbReference type="GO" id="GO:0008023">
    <property type="term" value="C:transcription elongation factor complex"/>
    <property type="evidence" value="ECO:0007669"/>
    <property type="project" value="TreeGrafter"/>
</dbReference>
<evidence type="ECO:0000256" key="3">
    <source>
        <dbReference type="SAM" id="MobiDB-lite"/>
    </source>
</evidence>
<feature type="compositionally biased region" description="Polar residues" evidence="3">
    <location>
        <begin position="476"/>
        <end position="485"/>
    </location>
</feature>
<dbReference type="PROSITE" id="PS51037">
    <property type="entry name" value="YEATS"/>
    <property type="match status" value="1"/>
</dbReference>
<feature type="compositionally biased region" description="Basic and acidic residues" evidence="3">
    <location>
        <begin position="514"/>
        <end position="523"/>
    </location>
</feature>
<evidence type="ECO:0000259" key="4">
    <source>
        <dbReference type="PROSITE" id="PS51037"/>
    </source>
</evidence>
<dbReference type="EMBL" id="CAJNOC010001457">
    <property type="protein sequence ID" value="CAF0866500.1"/>
    <property type="molecule type" value="Genomic_DNA"/>
</dbReference>
<accession>A0A813XD58</accession>
<evidence type="ECO:0000256" key="2">
    <source>
        <dbReference type="PROSITE-ProRule" id="PRU00376"/>
    </source>
</evidence>
<evidence type="ECO:0000313" key="6">
    <source>
        <dbReference type="Proteomes" id="UP000663879"/>
    </source>
</evidence>
<organism evidence="5 6">
    <name type="scientific">Brachionus calyciflorus</name>
    <dbReference type="NCBI Taxonomy" id="104777"/>
    <lineage>
        <taxon>Eukaryota</taxon>
        <taxon>Metazoa</taxon>
        <taxon>Spiralia</taxon>
        <taxon>Gnathifera</taxon>
        <taxon>Rotifera</taxon>
        <taxon>Eurotatoria</taxon>
        <taxon>Monogononta</taxon>
        <taxon>Pseudotrocha</taxon>
        <taxon>Ploima</taxon>
        <taxon>Brachionidae</taxon>
        <taxon>Brachionus</taxon>
    </lineage>
</organism>
<gene>
    <name evidence="5" type="ORF">OXX778_LOCUS9709</name>
</gene>
<feature type="compositionally biased region" description="Basic and acidic residues" evidence="3">
    <location>
        <begin position="486"/>
        <end position="497"/>
    </location>
</feature>
<dbReference type="GO" id="GO:0003682">
    <property type="term" value="F:chromatin binding"/>
    <property type="evidence" value="ECO:0007669"/>
    <property type="project" value="TreeGrafter"/>
</dbReference>
<feature type="compositionally biased region" description="Low complexity" evidence="3">
    <location>
        <begin position="621"/>
        <end position="633"/>
    </location>
</feature>
<feature type="region of interest" description="Disordered" evidence="3">
    <location>
        <begin position="311"/>
        <end position="360"/>
    </location>
</feature>
<feature type="compositionally biased region" description="Polar residues" evidence="3">
    <location>
        <begin position="579"/>
        <end position="589"/>
    </location>
</feature>
<feature type="region of interest" description="Disordered" evidence="3">
    <location>
        <begin position="139"/>
        <end position="168"/>
    </location>
</feature>
<feature type="domain" description="YEATS" evidence="4">
    <location>
        <begin position="1"/>
        <end position="135"/>
    </location>
</feature>
<feature type="compositionally biased region" description="Low complexity" evidence="3">
    <location>
        <begin position="434"/>
        <end position="458"/>
    </location>
</feature>
<feature type="compositionally biased region" description="Low complexity" evidence="3">
    <location>
        <begin position="311"/>
        <end position="320"/>
    </location>
</feature>
<dbReference type="InterPro" id="IPR052790">
    <property type="entry name" value="YEATS_domain"/>
</dbReference>
<evidence type="ECO:0000313" key="5">
    <source>
        <dbReference type="EMBL" id="CAF0866500.1"/>
    </source>
</evidence>
<feature type="compositionally biased region" description="Polar residues" evidence="3">
    <location>
        <begin position="282"/>
        <end position="298"/>
    </location>
</feature>
<dbReference type="Gene3D" id="1.20.1270.290">
    <property type="match status" value="1"/>
</dbReference>
<keyword evidence="1 2" id="KW-0539">Nucleus</keyword>
<keyword evidence="6" id="KW-1185">Reference proteome</keyword>
<feature type="compositionally biased region" description="Low complexity" evidence="3">
    <location>
        <begin position="599"/>
        <end position="613"/>
    </location>
</feature>
<dbReference type="InterPro" id="IPR038704">
    <property type="entry name" value="YEAST_sf"/>
</dbReference>
<protein>
    <recommendedName>
        <fullName evidence="4">YEATS domain-containing protein</fullName>
    </recommendedName>
</protein>
<dbReference type="OrthoDB" id="10053467at2759"/>